<dbReference type="InterPro" id="IPR007428">
    <property type="entry name" value="MlaA"/>
</dbReference>
<reference evidence="5" key="1">
    <citation type="submission" date="2022-10" db="EMBL/GenBank/DDBJ databases">
        <title>Chitiniphilus purpureus sp. nov., a novel chitin-degrading bacterium isolated from crawfish pond sediment.</title>
        <authorList>
            <person name="Li K."/>
        </authorList>
    </citation>
    <scope>NUCLEOTIDE SEQUENCE</scope>
    <source>
        <strain evidence="5">CD1</strain>
    </source>
</reference>
<evidence type="ECO:0000313" key="5">
    <source>
        <dbReference type="EMBL" id="UXY15241.1"/>
    </source>
</evidence>
<feature type="compositionally biased region" description="Low complexity" evidence="3">
    <location>
        <begin position="243"/>
        <end position="268"/>
    </location>
</feature>
<organism evidence="5 6">
    <name type="scientific">Chitiniphilus purpureus</name>
    <dbReference type="NCBI Taxonomy" id="2981137"/>
    <lineage>
        <taxon>Bacteria</taxon>
        <taxon>Pseudomonadati</taxon>
        <taxon>Pseudomonadota</taxon>
        <taxon>Betaproteobacteria</taxon>
        <taxon>Neisseriales</taxon>
        <taxon>Chitinibacteraceae</taxon>
        <taxon>Chitiniphilus</taxon>
    </lineage>
</organism>
<dbReference type="Pfam" id="PF04333">
    <property type="entry name" value="MlaA"/>
    <property type="match status" value="1"/>
</dbReference>
<evidence type="ECO:0000256" key="3">
    <source>
        <dbReference type="SAM" id="MobiDB-lite"/>
    </source>
</evidence>
<dbReference type="PROSITE" id="PS51257">
    <property type="entry name" value="PROKAR_LIPOPROTEIN"/>
    <property type="match status" value="1"/>
</dbReference>
<dbReference type="PRINTS" id="PR01805">
    <property type="entry name" value="VACJLIPOPROT"/>
</dbReference>
<sequence>MKRSSLALVLTVLLAGCATPQNYYDPLEPVNRKTYAFNKAIDRAVLKPTTEAYVRHAPQPVQTGVRNFFGNLDDLFSTLAALLQFKGTDAVHSGSRVLVNTTAGLAGLIDWGTPLGMKKGEEDFGQVLGFYGVPSGAYLILPFYGPLTVRDSAEPVARALIAPLDFIDSTAWDVGYYTFYVLDRRAQLLPVDKLLEVQPDEYAYVRDAYLQRRWNRIHDGHPPHPLPMGSEGEEDYFDPGPTPQDASTPAATPASEPAAVVASGAVMP</sequence>
<protein>
    <submittedName>
        <fullName evidence="5">VacJ family lipoprotein</fullName>
    </submittedName>
</protein>
<proteinExistence type="inferred from homology"/>
<evidence type="ECO:0000256" key="4">
    <source>
        <dbReference type="SAM" id="SignalP"/>
    </source>
</evidence>
<keyword evidence="5" id="KW-0449">Lipoprotein</keyword>
<feature type="signal peptide" evidence="4">
    <location>
        <begin position="1"/>
        <end position="23"/>
    </location>
</feature>
<keyword evidence="6" id="KW-1185">Reference proteome</keyword>
<keyword evidence="2 4" id="KW-0732">Signal</keyword>
<evidence type="ECO:0000256" key="2">
    <source>
        <dbReference type="ARBA" id="ARBA00022729"/>
    </source>
</evidence>
<dbReference type="PANTHER" id="PTHR30035">
    <property type="entry name" value="LIPOPROTEIN VACJ-RELATED"/>
    <property type="match status" value="1"/>
</dbReference>
<feature type="chain" id="PRO_5045228989" evidence="4">
    <location>
        <begin position="24"/>
        <end position="268"/>
    </location>
</feature>
<evidence type="ECO:0000313" key="6">
    <source>
        <dbReference type="Proteomes" id="UP001061302"/>
    </source>
</evidence>
<dbReference type="RefSeq" id="WP_263124645.1">
    <property type="nucleotide sequence ID" value="NZ_CP106753.1"/>
</dbReference>
<comment type="similarity">
    <text evidence="1">Belongs to the MlaA family.</text>
</comment>
<gene>
    <name evidence="5" type="ORF">N8I74_18310</name>
</gene>
<dbReference type="PANTHER" id="PTHR30035:SF3">
    <property type="entry name" value="INTERMEMBRANE PHOSPHOLIPID TRANSPORT SYSTEM LIPOPROTEIN MLAA"/>
    <property type="match status" value="1"/>
</dbReference>
<dbReference type="EMBL" id="CP106753">
    <property type="protein sequence ID" value="UXY15241.1"/>
    <property type="molecule type" value="Genomic_DNA"/>
</dbReference>
<accession>A0ABY6DLL7</accession>
<dbReference type="Proteomes" id="UP001061302">
    <property type="component" value="Chromosome"/>
</dbReference>
<evidence type="ECO:0000256" key="1">
    <source>
        <dbReference type="ARBA" id="ARBA00010634"/>
    </source>
</evidence>
<name>A0ABY6DLL7_9NEIS</name>
<feature type="region of interest" description="Disordered" evidence="3">
    <location>
        <begin position="220"/>
        <end position="268"/>
    </location>
</feature>